<dbReference type="AlphaFoldDB" id="A0A1I8G3P0"/>
<organism evidence="3 4">
    <name type="scientific">Macrostomum lignano</name>
    <dbReference type="NCBI Taxonomy" id="282301"/>
    <lineage>
        <taxon>Eukaryota</taxon>
        <taxon>Metazoa</taxon>
        <taxon>Spiralia</taxon>
        <taxon>Lophotrochozoa</taxon>
        <taxon>Platyhelminthes</taxon>
        <taxon>Rhabditophora</taxon>
        <taxon>Macrostomorpha</taxon>
        <taxon>Macrostomida</taxon>
        <taxon>Macrostomidae</taxon>
        <taxon>Macrostomum</taxon>
    </lineage>
</organism>
<evidence type="ECO:0000256" key="1">
    <source>
        <dbReference type="SAM" id="MobiDB-lite"/>
    </source>
</evidence>
<sequence length="211" mass="22604">SRVQSLSLIPAGNLSSSQSGTSSGLEGDERVYTRFEASWDSSLHESPLLNTVTPTGERVYLTVTCYVDIEGCCQPVCVTKDLALVIYPRDTKLTVPRSIKQLFGSWCRPQDVNRVTTVYDLQIYQVSEKATRRSRRLLDASTASGGSGGGGGSTNFAYVRGEENLKGWRPRSDSFDCRASMGVGATGPAGAGREGAPHSAAEGEAGTRWSN</sequence>
<protein>
    <submittedName>
        <fullName evidence="4">DUF3694 domain-containing protein</fullName>
    </submittedName>
</protein>
<proteinExistence type="predicted"/>
<dbReference type="Proteomes" id="UP000095280">
    <property type="component" value="Unplaced"/>
</dbReference>
<feature type="region of interest" description="Disordered" evidence="1">
    <location>
        <begin position="179"/>
        <end position="211"/>
    </location>
</feature>
<evidence type="ECO:0000313" key="4">
    <source>
        <dbReference type="WBParaSite" id="maker-uti_cns_0000741-snap-gene-0.4-mRNA-1"/>
    </source>
</evidence>
<name>A0A1I8G3P0_9PLAT</name>
<dbReference type="Pfam" id="PF12473">
    <property type="entry name" value="DUF3694"/>
    <property type="match status" value="1"/>
</dbReference>
<evidence type="ECO:0000259" key="2">
    <source>
        <dbReference type="Pfam" id="PF12473"/>
    </source>
</evidence>
<feature type="region of interest" description="Disordered" evidence="1">
    <location>
        <begin position="1"/>
        <end position="27"/>
    </location>
</feature>
<dbReference type="InterPro" id="IPR022164">
    <property type="entry name" value="Kinesin-like"/>
</dbReference>
<dbReference type="WBParaSite" id="maker-uti_cns_0000741-snap-gene-0.4-mRNA-1">
    <property type="protein sequence ID" value="maker-uti_cns_0000741-snap-gene-0.4-mRNA-1"/>
    <property type="gene ID" value="maker-uti_cns_0000741-snap-gene-0.4"/>
</dbReference>
<feature type="domain" description="Kinesin-like" evidence="2">
    <location>
        <begin position="26"/>
        <end position="90"/>
    </location>
</feature>
<feature type="compositionally biased region" description="Low complexity" evidence="1">
    <location>
        <begin position="15"/>
        <end position="24"/>
    </location>
</feature>
<accession>A0A1I8G3P0</accession>
<reference evidence="4" key="1">
    <citation type="submission" date="2016-11" db="UniProtKB">
        <authorList>
            <consortium name="WormBaseParasite"/>
        </authorList>
    </citation>
    <scope>IDENTIFICATION</scope>
</reference>
<keyword evidence="3" id="KW-1185">Reference proteome</keyword>
<evidence type="ECO:0000313" key="3">
    <source>
        <dbReference type="Proteomes" id="UP000095280"/>
    </source>
</evidence>
<feature type="compositionally biased region" description="Gly residues" evidence="1">
    <location>
        <begin position="184"/>
        <end position="193"/>
    </location>
</feature>